<gene>
    <name evidence="1" type="primary">ORF41000</name>
</gene>
<name>A0A0B6YY24_9EUPU</name>
<sequence>MSRDTNLRYEQPHRPCKLFQEYIKNLQVNEVQLDKGQDQKMLDRKGLHDEWLEHSNVKLKARALKNEKKQLGHEIKMVAKANLLMRKRALALRIDADQKMYADELARFGKSFHTERI</sequence>
<accession>A0A0B6YY24</accession>
<proteinExistence type="predicted"/>
<reference evidence="1" key="1">
    <citation type="submission" date="2014-12" db="EMBL/GenBank/DDBJ databases">
        <title>Insight into the proteome of Arion vulgaris.</title>
        <authorList>
            <person name="Aradska J."/>
            <person name="Bulat T."/>
            <person name="Smidak R."/>
            <person name="Sarate P."/>
            <person name="Gangsoo J."/>
            <person name="Sialana F."/>
            <person name="Bilban M."/>
            <person name="Lubec G."/>
        </authorList>
    </citation>
    <scope>NUCLEOTIDE SEQUENCE</scope>
    <source>
        <tissue evidence="1">Skin</tissue>
    </source>
</reference>
<dbReference type="AlphaFoldDB" id="A0A0B6YY24"/>
<evidence type="ECO:0000313" key="1">
    <source>
        <dbReference type="EMBL" id="CEK60997.1"/>
    </source>
</evidence>
<dbReference type="EMBL" id="HACG01014132">
    <property type="protein sequence ID" value="CEK60997.1"/>
    <property type="molecule type" value="Transcribed_RNA"/>
</dbReference>
<organism evidence="1">
    <name type="scientific">Arion vulgaris</name>
    <dbReference type="NCBI Taxonomy" id="1028688"/>
    <lineage>
        <taxon>Eukaryota</taxon>
        <taxon>Metazoa</taxon>
        <taxon>Spiralia</taxon>
        <taxon>Lophotrochozoa</taxon>
        <taxon>Mollusca</taxon>
        <taxon>Gastropoda</taxon>
        <taxon>Heterobranchia</taxon>
        <taxon>Euthyneura</taxon>
        <taxon>Panpulmonata</taxon>
        <taxon>Eupulmonata</taxon>
        <taxon>Stylommatophora</taxon>
        <taxon>Helicina</taxon>
        <taxon>Arionoidea</taxon>
        <taxon>Arionidae</taxon>
        <taxon>Arion</taxon>
    </lineage>
</organism>
<protein>
    <submittedName>
        <fullName evidence="1">Uncharacterized protein</fullName>
    </submittedName>
</protein>